<feature type="transmembrane region" description="Helical" evidence="6">
    <location>
        <begin position="145"/>
        <end position="167"/>
    </location>
</feature>
<dbReference type="PROSITE" id="PS50850">
    <property type="entry name" value="MFS"/>
    <property type="match status" value="1"/>
</dbReference>
<feature type="transmembrane region" description="Helical" evidence="6">
    <location>
        <begin position="108"/>
        <end position="133"/>
    </location>
</feature>
<proteinExistence type="predicted"/>
<feature type="transmembrane region" description="Helical" evidence="6">
    <location>
        <begin position="290"/>
        <end position="310"/>
    </location>
</feature>
<feature type="domain" description="Major facilitator superfamily (MFS) profile" evidence="7">
    <location>
        <begin position="16"/>
        <end position="412"/>
    </location>
</feature>
<keyword evidence="5 6" id="KW-0472">Membrane</keyword>
<dbReference type="InterPro" id="IPR020846">
    <property type="entry name" value="MFS_dom"/>
</dbReference>
<keyword evidence="2" id="KW-1003">Cell membrane</keyword>
<evidence type="ECO:0000256" key="4">
    <source>
        <dbReference type="ARBA" id="ARBA00022989"/>
    </source>
</evidence>
<dbReference type="AlphaFoldDB" id="A0A7C4AQ80"/>
<evidence type="ECO:0000313" key="8">
    <source>
        <dbReference type="EMBL" id="HGH59886.1"/>
    </source>
</evidence>
<dbReference type="Pfam" id="PF07690">
    <property type="entry name" value="MFS_1"/>
    <property type="match status" value="1"/>
</dbReference>
<organism evidence="8">
    <name type="scientific">Desulfomonile tiedjei</name>
    <dbReference type="NCBI Taxonomy" id="2358"/>
    <lineage>
        <taxon>Bacteria</taxon>
        <taxon>Pseudomonadati</taxon>
        <taxon>Thermodesulfobacteriota</taxon>
        <taxon>Desulfomonilia</taxon>
        <taxon>Desulfomonilales</taxon>
        <taxon>Desulfomonilaceae</taxon>
        <taxon>Desulfomonile</taxon>
    </lineage>
</organism>
<protein>
    <submittedName>
        <fullName evidence="8">MFS transporter</fullName>
    </submittedName>
</protein>
<name>A0A7C4AQ80_9BACT</name>
<feature type="transmembrane region" description="Helical" evidence="6">
    <location>
        <begin position="82"/>
        <end position="102"/>
    </location>
</feature>
<evidence type="ECO:0000259" key="7">
    <source>
        <dbReference type="PROSITE" id="PS50850"/>
    </source>
</evidence>
<evidence type="ECO:0000256" key="6">
    <source>
        <dbReference type="SAM" id="Phobius"/>
    </source>
</evidence>
<dbReference type="GO" id="GO:0005886">
    <property type="term" value="C:plasma membrane"/>
    <property type="evidence" value="ECO:0007669"/>
    <property type="project" value="UniProtKB-SubCell"/>
</dbReference>
<feature type="transmembrane region" description="Helical" evidence="6">
    <location>
        <begin position="213"/>
        <end position="235"/>
    </location>
</feature>
<keyword evidence="3 6" id="KW-0812">Transmembrane</keyword>
<feature type="transmembrane region" description="Helical" evidence="6">
    <location>
        <begin position="53"/>
        <end position="75"/>
    </location>
</feature>
<dbReference type="PANTHER" id="PTHR43124">
    <property type="entry name" value="PURINE EFFLUX PUMP PBUE"/>
    <property type="match status" value="1"/>
</dbReference>
<evidence type="ECO:0000256" key="1">
    <source>
        <dbReference type="ARBA" id="ARBA00004651"/>
    </source>
</evidence>
<evidence type="ECO:0000256" key="2">
    <source>
        <dbReference type="ARBA" id="ARBA00022475"/>
    </source>
</evidence>
<accession>A0A7C4AQ80</accession>
<feature type="transmembrane region" description="Helical" evidence="6">
    <location>
        <begin position="390"/>
        <end position="408"/>
    </location>
</feature>
<dbReference type="PANTHER" id="PTHR43124:SF3">
    <property type="entry name" value="CHLORAMPHENICOL EFFLUX PUMP RV0191"/>
    <property type="match status" value="1"/>
</dbReference>
<dbReference type="EMBL" id="DTGT01000034">
    <property type="protein sequence ID" value="HGH59886.1"/>
    <property type="molecule type" value="Genomic_DNA"/>
</dbReference>
<sequence>MDYGQDPAPGSSRRWAIFFIGSANFVLSMFTRVSTTVISVPLGDEMGLTSSQLAGVAAAFYYAFAFSQIPLGVALRRIGPRLSAAALVCIGLAGTIFFSIAATYSGLVVARILMGIGMSGNLMIVLALLAAWFPANRFASLSGTVVSVGVLGNLLAATPLALLSQSIGWRGSFYVVAMAQAVVGFVFVLTARDSPTMAYTLLSRDHGTSSRNFGHFFLTYSYWAISFSSFVRYGYFAALQGLWIMPYLAFGLGLGEIESANALLAMGLGYMVSLPISGVLSDRVVKSRKWVVLATLVGFCLLCVVMDVWGHVLVGWGIVLVLFLLGMFAGPGQIMYAHIKELVSPEFTSQAITAVNLFTVLGAAAMTQVIGLVMPSQPSNLNAALDFSPMWLVGIVALALACVFYVRVPESAMFKTR</sequence>
<dbReference type="InterPro" id="IPR036259">
    <property type="entry name" value="MFS_trans_sf"/>
</dbReference>
<comment type="subcellular location">
    <subcellularLocation>
        <location evidence="1">Cell membrane</location>
        <topology evidence="1">Multi-pass membrane protein</topology>
    </subcellularLocation>
</comment>
<dbReference type="InterPro" id="IPR011701">
    <property type="entry name" value="MFS"/>
</dbReference>
<dbReference type="InterPro" id="IPR050189">
    <property type="entry name" value="MFS_Efflux_Transporters"/>
</dbReference>
<reference evidence="8" key="1">
    <citation type="journal article" date="2020" name="mSystems">
        <title>Genome- and Community-Level Interaction Insights into Carbon Utilization and Element Cycling Functions of Hydrothermarchaeota in Hydrothermal Sediment.</title>
        <authorList>
            <person name="Zhou Z."/>
            <person name="Liu Y."/>
            <person name="Xu W."/>
            <person name="Pan J."/>
            <person name="Luo Z.H."/>
            <person name="Li M."/>
        </authorList>
    </citation>
    <scope>NUCLEOTIDE SEQUENCE [LARGE SCALE GENOMIC DNA]</scope>
    <source>
        <strain evidence="8">SpSt-769</strain>
    </source>
</reference>
<dbReference type="GO" id="GO:0022857">
    <property type="term" value="F:transmembrane transporter activity"/>
    <property type="evidence" value="ECO:0007669"/>
    <property type="project" value="InterPro"/>
</dbReference>
<gene>
    <name evidence="8" type="ORF">ENV54_01160</name>
</gene>
<feature type="transmembrane region" description="Helical" evidence="6">
    <location>
        <begin position="316"/>
        <end position="339"/>
    </location>
</feature>
<feature type="transmembrane region" description="Helical" evidence="6">
    <location>
        <begin position="15"/>
        <end position="33"/>
    </location>
</feature>
<keyword evidence="4 6" id="KW-1133">Transmembrane helix</keyword>
<feature type="transmembrane region" description="Helical" evidence="6">
    <location>
        <begin position="247"/>
        <end position="270"/>
    </location>
</feature>
<comment type="caution">
    <text evidence="8">The sequence shown here is derived from an EMBL/GenBank/DDBJ whole genome shotgun (WGS) entry which is preliminary data.</text>
</comment>
<dbReference type="Gene3D" id="1.20.1250.20">
    <property type="entry name" value="MFS general substrate transporter like domains"/>
    <property type="match status" value="2"/>
</dbReference>
<evidence type="ECO:0000256" key="3">
    <source>
        <dbReference type="ARBA" id="ARBA00022692"/>
    </source>
</evidence>
<feature type="transmembrane region" description="Helical" evidence="6">
    <location>
        <begin position="173"/>
        <end position="192"/>
    </location>
</feature>
<feature type="transmembrane region" description="Helical" evidence="6">
    <location>
        <begin position="351"/>
        <end position="370"/>
    </location>
</feature>
<evidence type="ECO:0000256" key="5">
    <source>
        <dbReference type="ARBA" id="ARBA00023136"/>
    </source>
</evidence>
<dbReference type="SUPFAM" id="SSF103473">
    <property type="entry name" value="MFS general substrate transporter"/>
    <property type="match status" value="1"/>
</dbReference>